<feature type="transmembrane region" description="Helical" evidence="1">
    <location>
        <begin position="6"/>
        <end position="24"/>
    </location>
</feature>
<organism evidence="2 3">
    <name type="scientific">Natronococcus pandeyae</name>
    <dbReference type="NCBI Taxonomy" id="2055836"/>
    <lineage>
        <taxon>Archaea</taxon>
        <taxon>Methanobacteriati</taxon>
        <taxon>Methanobacteriota</taxon>
        <taxon>Stenosarchaea group</taxon>
        <taxon>Halobacteria</taxon>
        <taxon>Halobacteriales</taxon>
        <taxon>Natrialbaceae</taxon>
        <taxon>Natronococcus</taxon>
    </lineage>
</organism>
<accession>A0A8J8Q783</accession>
<dbReference type="EMBL" id="PHNJ01000001">
    <property type="protein sequence ID" value="TYL40726.1"/>
    <property type="molecule type" value="Genomic_DNA"/>
</dbReference>
<name>A0A8J8Q783_9EURY</name>
<dbReference type="AlphaFoldDB" id="A0A8J8Q783"/>
<dbReference type="Pfam" id="PF24365">
    <property type="entry name" value="DUF7521"/>
    <property type="match status" value="1"/>
</dbReference>
<protein>
    <submittedName>
        <fullName evidence="2">Uncharacterized protein</fullName>
    </submittedName>
</protein>
<comment type="caution">
    <text evidence="2">The sequence shown here is derived from an EMBL/GenBank/DDBJ whole genome shotgun (WGS) entry which is preliminary data.</text>
</comment>
<dbReference type="InterPro" id="IPR055943">
    <property type="entry name" value="DUF7521"/>
</dbReference>
<dbReference type="OrthoDB" id="221164at2157"/>
<keyword evidence="3" id="KW-1185">Reference proteome</keyword>
<evidence type="ECO:0000256" key="1">
    <source>
        <dbReference type="SAM" id="Phobius"/>
    </source>
</evidence>
<gene>
    <name evidence="2" type="ORF">CV102_02660</name>
</gene>
<evidence type="ECO:0000313" key="2">
    <source>
        <dbReference type="EMBL" id="TYL40726.1"/>
    </source>
</evidence>
<feature type="transmembrane region" description="Helical" evidence="1">
    <location>
        <begin position="31"/>
        <end position="54"/>
    </location>
</feature>
<dbReference type="Proteomes" id="UP000766904">
    <property type="component" value="Unassembled WGS sequence"/>
</dbReference>
<keyword evidence="1" id="KW-0472">Membrane</keyword>
<evidence type="ECO:0000313" key="3">
    <source>
        <dbReference type="Proteomes" id="UP000766904"/>
    </source>
</evidence>
<keyword evidence="1" id="KW-1133">Transmembrane helix</keyword>
<keyword evidence="1" id="KW-0812">Transmembrane</keyword>
<sequence length="86" mass="8812">MAYGAKLVVLALSLSIAYLAYHGYRRNGNEPMLYVSGGFVFIGTGAICEGMLYALGGVSISAAGVVQAGLVSIGLTLVLVSLRKGT</sequence>
<reference evidence="2" key="1">
    <citation type="submission" date="2017-11" db="EMBL/GenBank/DDBJ databases">
        <authorList>
            <person name="Kajale S.C."/>
            <person name="Sharma A."/>
        </authorList>
    </citation>
    <scope>NUCLEOTIDE SEQUENCE</scope>
    <source>
        <strain evidence="2">LS1_42</strain>
    </source>
</reference>
<feature type="transmembrane region" description="Helical" evidence="1">
    <location>
        <begin position="60"/>
        <end position="82"/>
    </location>
</feature>
<proteinExistence type="predicted"/>